<dbReference type="Gene3D" id="3.40.630.30">
    <property type="match status" value="1"/>
</dbReference>
<evidence type="ECO:0000256" key="4">
    <source>
        <dbReference type="ARBA" id="ARBA00022989"/>
    </source>
</evidence>
<evidence type="ECO:0000313" key="9">
    <source>
        <dbReference type="EMBL" id="MQY41292.1"/>
    </source>
</evidence>
<dbReference type="InterPro" id="IPR051211">
    <property type="entry name" value="PG_lysyltransferase"/>
</dbReference>
<sequence length="643" mass="69846">MVISKKVAQHFAARAMRLFVPVLSAAICFWLLSTSIRFPSLAELTHLMGQIPLLNWGGAALATIISFWALGRYDGVAHRHLNTGLDGLQARLAGMLAIAFSQTAGFGILTGGFARWRLLRKLSPVQAAQLTALTGLTFMAALAAVCGLALLAWGPFPYARLLGIGLMVAFAAACAATFFWPELRLGRHKMRWPSLTALTALALWTLVDVVAAGTALWLLMPPGSGIQLTLLLPAYFLALGLAVLSSSPGGTGPLELTLVTLLSAHDPTTILAGLVAFRLVYYLAPAVLACVALVWPRLIGPRAAAPEDVALLGSRRDFAHTIPFERARSETGVIRQNGGHLRSFGFNQLAMLDTPQSSVALFDPVRGYAAEIFAPLHHYAAGRNAAACLYKCSPRAALAARKANWKILRIASEAVITPRGFSENGSSKRQLRRKLRHAEKAGIDVRDAAGTLPLSQLAEVDQNWHNGHGAAHGTTMGQFEPEYIKGQKVFIAWQESRIIGFVSFHLARDEWCLDLIRMGPDVPDGTGHIMIRAAIAAAAEAGVARLSLAAVPDHRFAHRVERGLRRFKGCFAPHWQPQYMAAPSWPQMALSLVELIRLVHRPAPLQPAKAWQPADLSTQQPSKWDSAPHNEDEQNEFVFPRRA</sequence>
<evidence type="ECO:0000256" key="6">
    <source>
        <dbReference type="SAM" id="MobiDB-lite"/>
    </source>
</evidence>
<name>A0A844ATN3_9RHOB</name>
<evidence type="ECO:0000313" key="10">
    <source>
        <dbReference type="Proteomes" id="UP000436694"/>
    </source>
</evidence>
<feature type="transmembrane region" description="Helical" evidence="7">
    <location>
        <begin position="192"/>
        <end position="218"/>
    </location>
</feature>
<feature type="transmembrane region" description="Helical" evidence="7">
    <location>
        <begin position="92"/>
        <end position="113"/>
    </location>
</feature>
<dbReference type="SUPFAM" id="SSF55729">
    <property type="entry name" value="Acyl-CoA N-acyltransferases (Nat)"/>
    <property type="match status" value="1"/>
</dbReference>
<keyword evidence="5 7" id="KW-0472">Membrane</keyword>
<evidence type="ECO:0000259" key="8">
    <source>
        <dbReference type="PROSITE" id="PS51186"/>
    </source>
</evidence>
<dbReference type="PROSITE" id="PS51186">
    <property type="entry name" value="GNAT"/>
    <property type="match status" value="1"/>
</dbReference>
<evidence type="ECO:0000256" key="7">
    <source>
        <dbReference type="SAM" id="Phobius"/>
    </source>
</evidence>
<keyword evidence="10" id="KW-1185">Reference proteome</keyword>
<keyword evidence="2" id="KW-1003">Cell membrane</keyword>
<dbReference type="PANTHER" id="PTHR34697">
    <property type="entry name" value="PHOSPHATIDYLGLYCEROL LYSYLTRANSFERASE"/>
    <property type="match status" value="1"/>
</dbReference>
<gene>
    <name evidence="9" type="ORF">GG681_01450</name>
</gene>
<dbReference type="GO" id="GO:0055091">
    <property type="term" value="P:phospholipid homeostasis"/>
    <property type="evidence" value="ECO:0007669"/>
    <property type="project" value="TreeGrafter"/>
</dbReference>
<accession>A0A844ATN3</accession>
<dbReference type="GO" id="GO:0016747">
    <property type="term" value="F:acyltransferase activity, transferring groups other than amino-acyl groups"/>
    <property type="evidence" value="ECO:0007669"/>
    <property type="project" value="InterPro"/>
</dbReference>
<evidence type="ECO:0000256" key="1">
    <source>
        <dbReference type="ARBA" id="ARBA00004651"/>
    </source>
</evidence>
<feature type="transmembrane region" description="Helical" evidence="7">
    <location>
        <begin position="270"/>
        <end position="295"/>
    </location>
</feature>
<feature type="region of interest" description="Disordered" evidence="6">
    <location>
        <begin position="610"/>
        <end position="643"/>
    </location>
</feature>
<dbReference type="GO" id="GO:0016755">
    <property type="term" value="F:aminoacyltransferase activity"/>
    <property type="evidence" value="ECO:0007669"/>
    <property type="project" value="TreeGrafter"/>
</dbReference>
<feature type="transmembrane region" description="Helical" evidence="7">
    <location>
        <begin position="161"/>
        <end position="180"/>
    </location>
</feature>
<dbReference type="Proteomes" id="UP000436694">
    <property type="component" value="Unassembled WGS sequence"/>
</dbReference>
<dbReference type="PANTHER" id="PTHR34697:SF2">
    <property type="entry name" value="PHOSPHATIDYLGLYCEROL LYSYLTRANSFERASE"/>
    <property type="match status" value="1"/>
</dbReference>
<organism evidence="9 10">
    <name type="scientific">Tritonibacter aquimaris</name>
    <dbReference type="NCBI Taxonomy" id="2663379"/>
    <lineage>
        <taxon>Bacteria</taxon>
        <taxon>Pseudomonadati</taxon>
        <taxon>Pseudomonadota</taxon>
        <taxon>Alphaproteobacteria</taxon>
        <taxon>Rhodobacterales</taxon>
        <taxon>Paracoccaceae</taxon>
        <taxon>Tritonibacter</taxon>
    </lineage>
</organism>
<protein>
    <submittedName>
        <fullName evidence="9">DUF2156 domain-containing protein</fullName>
    </submittedName>
</protein>
<keyword evidence="4 7" id="KW-1133">Transmembrane helix</keyword>
<feature type="transmembrane region" description="Helical" evidence="7">
    <location>
        <begin position="230"/>
        <end position="250"/>
    </location>
</feature>
<dbReference type="RefSeq" id="WP_153544345.1">
    <property type="nucleotide sequence ID" value="NZ_WIXK01000001.1"/>
</dbReference>
<dbReference type="InterPro" id="IPR016181">
    <property type="entry name" value="Acyl_CoA_acyltransferase"/>
</dbReference>
<dbReference type="InterPro" id="IPR000182">
    <property type="entry name" value="GNAT_dom"/>
</dbReference>
<dbReference type="Pfam" id="PF09924">
    <property type="entry name" value="LPG_synthase_C"/>
    <property type="match status" value="1"/>
</dbReference>
<dbReference type="AlphaFoldDB" id="A0A844ATN3"/>
<dbReference type="GO" id="GO:0005886">
    <property type="term" value="C:plasma membrane"/>
    <property type="evidence" value="ECO:0007669"/>
    <property type="project" value="UniProtKB-SubCell"/>
</dbReference>
<feature type="domain" description="N-acetyltransferase" evidence="8">
    <location>
        <begin position="443"/>
        <end position="585"/>
    </location>
</feature>
<comment type="subcellular location">
    <subcellularLocation>
        <location evidence="1">Cell membrane</location>
        <topology evidence="1">Multi-pass membrane protein</topology>
    </subcellularLocation>
</comment>
<comment type="caution">
    <text evidence="9">The sequence shown here is derived from an EMBL/GenBank/DDBJ whole genome shotgun (WGS) entry which is preliminary data.</text>
</comment>
<evidence type="ECO:0000256" key="2">
    <source>
        <dbReference type="ARBA" id="ARBA00022475"/>
    </source>
</evidence>
<evidence type="ECO:0000256" key="3">
    <source>
        <dbReference type="ARBA" id="ARBA00022692"/>
    </source>
</evidence>
<feature type="transmembrane region" description="Helical" evidence="7">
    <location>
        <begin position="12"/>
        <end position="33"/>
    </location>
</feature>
<feature type="transmembrane region" description="Helical" evidence="7">
    <location>
        <begin position="133"/>
        <end position="154"/>
    </location>
</feature>
<proteinExistence type="predicted"/>
<reference evidence="9 10" key="1">
    <citation type="submission" date="2019-10" db="EMBL/GenBank/DDBJ databases">
        <title>Epibacterium sp. nov., isolated from seawater.</title>
        <authorList>
            <person name="Zhang X."/>
            <person name="Li N."/>
        </authorList>
    </citation>
    <scope>NUCLEOTIDE SEQUENCE [LARGE SCALE GENOMIC DNA]</scope>
    <source>
        <strain evidence="9 10">SM1969</strain>
    </source>
</reference>
<dbReference type="EMBL" id="WIXK01000001">
    <property type="protein sequence ID" value="MQY41292.1"/>
    <property type="molecule type" value="Genomic_DNA"/>
</dbReference>
<evidence type="ECO:0000256" key="5">
    <source>
        <dbReference type="ARBA" id="ARBA00023136"/>
    </source>
</evidence>
<feature type="transmembrane region" description="Helical" evidence="7">
    <location>
        <begin position="53"/>
        <end position="71"/>
    </location>
</feature>
<keyword evidence="3 7" id="KW-0812">Transmembrane</keyword>
<dbReference type="InterPro" id="IPR024320">
    <property type="entry name" value="LPG_synthase_C"/>
</dbReference>